<proteinExistence type="predicted"/>
<dbReference type="AlphaFoldDB" id="A0A1I4UJ66"/>
<reference evidence="1 2" key="1">
    <citation type="submission" date="2016-10" db="EMBL/GenBank/DDBJ databases">
        <authorList>
            <person name="de Groot N.N."/>
        </authorList>
    </citation>
    <scope>NUCLEOTIDE SEQUENCE [LARGE SCALE GENOMIC DNA]</scope>
    <source>
        <strain evidence="1 2">ATCC 43154</strain>
    </source>
</reference>
<dbReference type="RefSeq" id="WP_093357093.1">
    <property type="nucleotide sequence ID" value="NZ_FOTW01000043.1"/>
</dbReference>
<dbReference type="Proteomes" id="UP000199470">
    <property type="component" value="Unassembled WGS sequence"/>
</dbReference>
<dbReference type="EMBL" id="FOTW01000043">
    <property type="protein sequence ID" value="SFM88998.1"/>
    <property type="molecule type" value="Genomic_DNA"/>
</dbReference>
<accession>A0A1I4UJ66</accession>
<evidence type="ECO:0008006" key="3">
    <source>
        <dbReference type="Google" id="ProtNLM"/>
    </source>
</evidence>
<keyword evidence="2" id="KW-1185">Reference proteome</keyword>
<dbReference type="SUPFAM" id="SSF109709">
    <property type="entry name" value="KorB DNA-binding domain-like"/>
    <property type="match status" value="1"/>
</dbReference>
<organism evidence="1 2">
    <name type="scientific">Rugamonas rubra</name>
    <dbReference type="NCBI Taxonomy" id="758825"/>
    <lineage>
        <taxon>Bacteria</taxon>
        <taxon>Pseudomonadati</taxon>
        <taxon>Pseudomonadota</taxon>
        <taxon>Betaproteobacteria</taxon>
        <taxon>Burkholderiales</taxon>
        <taxon>Oxalobacteraceae</taxon>
        <taxon>Telluria group</taxon>
        <taxon>Rugamonas</taxon>
    </lineage>
</organism>
<dbReference type="STRING" id="758825.SAMN02982985_05680"/>
<evidence type="ECO:0000313" key="1">
    <source>
        <dbReference type="EMBL" id="SFM88998.1"/>
    </source>
</evidence>
<sequence length="86" mass="9329">MTATLANPETAPPDKWVDHIAVERILLGRDPVGRPLTPAERAAAFPQLVDAGHTSTEICARLGISGSVYARMKRAYLAERDGETEQ</sequence>
<name>A0A1I4UJ66_9BURK</name>
<protein>
    <recommendedName>
        <fullName evidence="3">Homeodomain-like domain-containing protein</fullName>
    </recommendedName>
</protein>
<dbReference type="OrthoDB" id="9815654at2"/>
<gene>
    <name evidence="1" type="ORF">SAMN02982985_05680</name>
</gene>
<evidence type="ECO:0000313" key="2">
    <source>
        <dbReference type="Proteomes" id="UP000199470"/>
    </source>
</evidence>